<reference evidence="1 2" key="1">
    <citation type="journal article" date="2010" name="Stand. Genomic Sci.">
        <title>Complete genome sequence of Vulcanisaeta distributa type strain (IC-017).</title>
        <authorList>
            <person name="Mavromatis K."/>
            <person name="Sikorski J."/>
            <person name="Pabst E."/>
            <person name="Teshima H."/>
            <person name="Lapidus A."/>
            <person name="Lucas S."/>
            <person name="Nolan M."/>
            <person name="Glavina Del Rio T."/>
            <person name="Cheng J.F."/>
            <person name="Bruce D."/>
            <person name="Goodwin L."/>
            <person name="Pitluck S."/>
            <person name="Liolios K."/>
            <person name="Ivanova N."/>
            <person name="Mikhailova N."/>
            <person name="Pati A."/>
            <person name="Chen A."/>
            <person name="Palaniappan K."/>
            <person name="Land M."/>
            <person name="Hauser L."/>
            <person name="Chang Y.J."/>
            <person name="Jeffries C.D."/>
            <person name="Rohde M."/>
            <person name="Spring S."/>
            <person name="Goker M."/>
            <person name="Wirth R."/>
            <person name="Woyke T."/>
            <person name="Bristow J."/>
            <person name="Eisen J.A."/>
            <person name="Markowitz V."/>
            <person name="Hugenholtz P."/>
            <person name="Klenk H.P."/>
            <person name="Kyrpides N.C."/>
        </authorList>
    </citation>
    <scope>NUCLEOTIDE SEQUENCE [LARGE SCALE GENOMIC DNA]</scope>
    <source>
        <strain evidence="2">DSM 14429 / JCM 11212 / NBRC 100878 / IC-017</strain>
    </source>
</reference>
<dbReference type="STRING" id="572478.Vdis_1103"/>
<proteinExistence type="predicted"/>
<keyword evidence="2" id="KW-1185">Reference proteome</keyword>
<accession>E1QQJ6</accession>
<organism evidence="1 2">
    <name type="scientific">Vulcanisaeta distributa (strain DSM 14429 / JCM 11212 / NBRC 100878 / IC-017)</name>
    <dbReference type="NCBI Taxonomy" id="572478"/>
    <lineage>
        <taxon>Archaea</taxon>
        <taxon>Thermoproteota</taxon>
        <taxon>Thermoprotei</taxon>
        <taxon>Thermoproteales</taxon>
        <taxon>Thermoproteaceae</taxon>
        <taxon>Vulcanisaeta</taxon>
    </lineage>
</organism>
<evidence type="ECO:0000313" key="1">
    <source>
        <dbReference type="EMBL" id="ADN50491.1"/>
    </source>
</evidence>
<reference evidence="2" key="2">
    <citation type="journal article" date="2010" name="Stand. Genomic Sci.">
        <title>Complete genome sequence of Vulcanisaeta distributa type strain (IC-017T).</title>
        <authorList>
            <person name="Mavromatis K."/>
            <person name="Sikorski J."/>
            <person name="Pabst E."/>
            <person name="Teshima H."/>
            <person name="Lapidus A."/>
            <person name="Lucas S."/>
            <person name="Nolan M."/>
            <person name="Glavina Del Rio T."/>
            <person name="Cheng J."/>
            <person name="Bruce D."/>
            <person name="Goodwin L."/>
            <person name="Pitluck S."/>
            <person name="Liolios K."/>
            <person name="Ivanova N."/>
            <person name="Mikhailova N."/>
            <person name="Pati A."/>
            <person name="Chen A."/>
            <person name="Palaniappan K."/>
            <person name="Land M."/>
            <person name="Hauser L."/>
            <person name="Chang Y."/>
            <person name="Jeffries C."/>
            <person name="Rohde M."/>
            <person name="Spring S."/>
            <person name="Goker M."/>
            <person name="Wirth R."/>
            <person name="Woyke T."/>
            <person name="Bristow J."/>
            <person name="Eisen J."/>
            <person name="Markowitz V."/>
            <person name="Hugenholtz P."/>
            <person name="Klenk H."/>
            <person name="Kyrpides N."/>
        </authorList>
    </citation>
    <scope>NUCLEOTIDE SEQUENCE [LARGE SCALE GENOMIC DNA]</scope>
    <source>
        <strain evidence="2">DSM 14429 / JCM 11212 / NBRC 100878 / IC-017</strain>
    </source>
</reference>
<dbReference type="eggNOG" id="arCOG03285">
    <property type="taxonomic scope" value="Archaea"/>
</dbReference>
<dbReference type="InterPro" id="IPR008928">
    <property type="entry name" value="6-hairpin_glycosidase_sf"/>
</dbReference>
<evidence type="ECO:0000313" key="2">
    <source>
        <dbReference type="Proteomes" id="UP000006681"/>
    </source>
</evidence>
<dbReference type="Proteomes" id="UP000006681">
    <property type="component" value="Chromosome"/>
</dbReference>
<protein>
    <submittedName>
        <fullName evidence="1">Uncharacterized protein</fullName>
    </submittedName>
</protein>
<sequence>MGNLLKCPKMSTCWLYMSHVSRRFENAARMWGRDVDKFVEAAINGFGSSMFIMGLYYRRPNWAWPRWLRQQLDPSGRGFEPAQLMPFRNIHFKDWGMVGTVQGVNEAVIDPAMLFVTRKNVAFEVWVYDGSRLYTPGLNGSFRQYLERPGYPVIVNEWDLGAVRVVARSTVANRSGVDVLIIDLKLMGLPGNYIVYLVTRPYNVDHIIEVKSAGVESDGWFITVNDELALTTDREPSQFGSYNVSRDASEDASFGRLNSELYVNDELGWAHAALGFDAVINGSNEWRLRARAPIDPLRNTRHNRALIRSVDDNDIANELRNWGSINERSFSVSVGDSVIGDVLRQSMANLVMLWDGGKITPGPLIYHLFWIRDGSYMATALTMLNLADMGKAVIEELLRRIDDSGYFRAVDFEVKEYDANGQVLWAVSKYVQLTRDYDTLRRWYPVIRRGVEWLETNREVTGDESVRGLLPPSWSAEDTGPMDHHYWDDMWAIAGLRELGRVLRDVGHEDHEWVEKLRGEFVDALINSINVVRSRLGVDYIVPAPERVADSAMTRVIAVVWPTMALPLDNPLVRRTLEVTEELYGLNGGVVNTHQWGTYGSYLTMNLAHSWAILGDRERVGRYLTWVINHTSSTYGWAEGISIITERGGQGDAPHGWAAADFIMLIRDLIINDLFEVPTLLRGMPVDILRRGVTASNVLTMHGLVKNISASMRDKELVINYEGPGRSIGDGQYELLIDSPITPREIQCSGCRYEMILSNTVKVIHSGKFTIKVLGS</sequence>
<dbReference type="HOGENOM" id="CLU_372059_0_0_2"/>
<gene>
    <name evidence="1" type="ordered locus">Vdis_1103</name>
</gene>
<dbReference type="SUPFAM" id="SSF48208">
    <property type="entry name" value="Six-hairpin glycosidases"/>
    <property type="match status" value="1"/>
</dbReference>
<dbReference type="GO" id="GO:0005975">
    <property type="term" value="P:carbohydrate metabolic process"/>
    <property type="evidence" value="ECO:0007669"/>
    <property type="project" value="InterPro"/>
</dbReference>
<dbReference type="InterPro" id="IPR012341">
    <property type="entry name" value="6hp_glycosidase-like_sf"/>
</dbReference>
<name>E1QQJ6_VULDI</name>
<dbReference type="KEGG" id="vdi:Vdis_1103"/>
<dbReference type="EMBL" id="CP002100">
    <property type="protein sequence ID" value="ADN50491.1"/>
    <property type="molecule type" value="Genomic_DNA"/>
</dbReference>
<dbReference type="Gene3D" id="1.50.10.10">
    <property type="match status" value="1"/>
</dbReference>
<dbReference type="AlphaFoldDB" id="E1QQJ6"/>